<feature type="non-terminal residue" evidence="7">
    <location>
        <position position="154"/>
    </location>
</feature>
<comment type="subcellular location">
    <subcellularLocation>
        <location evidence="1">Mitochondrion</location>
    </subcellularLocation>
</comment>
<dbReference type="GO" id="GO:1990904">
    <property type="term" value="C:ribonucleoprotein complex"/>
    <property type="evidence" value="ECO:0007669"/>
    <property type="project" value="UniProtKB-KW"/>
</dbReference>
<keyword evidence="4" id="KW-0689">Ribosomal protein</keyword>
<dbReference type="GO" id="GO:0006412">
    <property type="term" value="P:translation"/>
    <property type="evidence" value="ECO:0007669"/>
    <property type="project" value="TreeGrafter"/>
</dbReference>
<name>A0A7L3M1M7_9CHAR</name>
<keyword evidence="5" id="KW-0496">Mitochondrion</keyword>
<organism evidence="7 8">
    <name type="scientific">Turnix velox</name>
    <name type="common">Little buttonquail</name>
    <dbReference type="NCBI Taxonomy" id="2529409"/>
    <lineage>
        <taxon>Eukaryota</taxon>
        <taxon>Metazoa</taxon>
        <taxon>Chordata</taxon>
        <taxon>Craniata</taxon>
        <taxon>Vertebrata</taxon>
        <taxon>Euteleostomi</taxon>
        <taxon>Archelosauria</taxon>
        <taxon>Archosauria</taxon>
        <taxon>Dinosauria</taxon>
        <taxon>Saurischia</taxon>
        <taxon>Theropoda</taxon>
        <taxon>Coelurosauria</taxon>
        <taxon>Aves</taxon>
        <taxon>Neognathae</taxon>
        <taxon>Neoaves</taxon>
        <taxon>Charadriiformes</taxon>
        <taxon>Turnicidae</taxon>
        <taxon>Turnix</taxon>
    </lineage>
</organism>
<dbReference type="GO" id="GO:0005840">
    <property type="term" value="C:ribosome"/>
    <property type="evidence" value="ECO:0007669"/>
    <property type="project" value="UniProtKB-KW"/>
</dbReference>
<sequence length="154" mass="16973">RGVGLSPAVPWAPPAFHPSLSPQTRAARVRVGKGDKLVTYEQAHPPHYIAHRKGWLSLHTGNLYGEAGAAERALEDAFLRRFLLGTFPGLLADSAVLKRRANLLVICVLLTQGLAPAKLHFLVGYAETLLTHFYKCPVRLELQTVPAKVPYKYL</sequence>
<dbReference type="EMBL" id="VZTY01036302">
    <property type="protein sequence ID" value="NXU59781.1"/>
    <property type="molecule type" value="Genomic_DNA"/>
</dbReference>
<evidence type="ECO:0000256" key="2">
    <source>
        <dbReference type="ARBA" id="ARBA00010761"/>
    </source>
</evidence>
<keyword evidence="8" id="KW-1185">Reference proteome</keyword>
<reference evidence="7 8" key="1">
    <citation type="submission" date="2019-09" db="EMBL/GenBank/DDBJ databases">
        <title>Bird 10,000 Genomes (B10K) Project - Family phase.</title>
        <authorList>
            <person name="Zhang G."/>
        </authorList>
    </citation>
    <scope>NUCLEOTIDE SEQUENCE [LARGE SCALE GENOMIC DNA]</scope>
    <source>
        <strain evidence="7">B10K-DU-029-46</strain>
    </source>
</reference>
<dbReference type="Pfam" id="PF14955">
    <property type="entry name" value="MRP-S24"/>
    <property type="match status" value="1"/>
</dbReference>
<evidence type="ECO:0000313" key="8">
    <source>
        <dbReference type="Proteomes" id="UP000582182"/>
    </source>
</evidence>
<dbReference type="OrthoDB" id="5950413at2759"/>
<evidence type="ECO:0000313" key="7">
    <source>
        <dbReference type="EMBL" id="NXU59781.1"/>
    </source>
</evidence>
<proteinExistence type="inferred from homology"/>
<dbReference type="InterPro" id="IPR026146">
    <property type="entry name" value="Ribosomal_uS3m"/>
</dbReference>
<dbReference type="GO" id="GO:0005739">
    <property type="term" value="C:mitochondrion"/>
    <property type="evidence" value="ECO:0007669"/>
    <property type="project" value="UniProtKB-SubCell"/>
</dbReference>
<feature type="non-terminal residue" evidence="7">
    <location>
        <position position="1"/>
    </location>
</feature>
<comment type="caution">
    <text evidence="7">The sequence shown here is derived from an EMBL/GenBank/DDBJ whole genome shotgun (WGS) entry which is preliminary data.</text>
</comment>
<keyword evidence="6" id="KW-0687">Ribonucleoprotein</keyword>
<evidence type="ECO:0000256" key="6">
    <source>
        <dbReference type="ARBA" id="ARBA00023274"/>
    </source>
</evidence>
<evidence type="ECO:0000256" key="5">
    <source>
        <dbReference type="ARBA" id="ARBA00023128"/>
    </source>
</evidence>
<keyword evidence="3" id="KW-0809">Transit peptide</keyword>
<dbReference type="AlphaFoldDB" id="A0A7L3M1M7"/>
<dbReference type="PANTHER" id="PTHR21244:SF1">
    <property type="entry name" value="SMALL RIBOSOMAL SUBUNIT PROTEIN US3M"/>
    <property type="match status" value="1"/>
</dbReference>
<evidence type="ECO:0000256" key="1">
    <source>
        <dbReference type="ARBA" id="ARBA00004173"/>
    </source>
</evidence>
<comment type="similarity">
    <text evidence="2">Belongs to the universal ribosomal protein uS3 family.</text>
</comment>
<accession>A0A7L3M1M7</accession>
<evidence type="ECO:0000256" key="3">
    <source>
        <dbReference type="ARBA" id="ARBA00022946"/>
    </source>
</evidence>
<gene>
    <name evidence="7" type="primary">Mrps24</name>
    <name evidence="7" type="ORF">TURVEL_R13498</name>
</gene>
<protein>
    <submittedName>
        <fullName evidence="7">RT24 protein</fullName>
    </submittedName>
</protein>
<dbReference type="Proteomes" id="UP000582182">
    <property type="component" value="Unassembled WGS sequence"/>
</dbReference>
<evidence type="ECO:0000256" key="4">
    <source>
        <dbReference type="ARBA" id="ARBA00022980"/>
    </source>
</evidence>
<dbReference type="PANTHER" id="PTHR21244">
    <property type="entry name" value="MITOCHONDRIAL 28S RIBOSOMAL PROTEIN S24"/>
    <property type="match status" value="1"/>
</dbReference>